<protein>
    <submittedName>
        <fullName evidence="1">Uncharacterized protein</fullName>
    </submittedName>
</protein>
<organism evidence="1">
    <name type="scientific">Arundo donax</name>
    <name type="common">Giant reed</name>
    <name type="synonym">Donax arundinaceus</name>
    <dbReference type="NCBI Taxonomy" id="35708"/>
    <lineage>
        <taxon>Eukaryota</taxon>
        <taxon>Viridiplantae</taxon>
        <taxon>Streptophyta</taxon>
        <taxon>Embryophyta</taxon>
        <taxon>Tracheophyta</taxon>
        <taxon>Spermatophyta</taxon>
        <taxon>Magnoliopsida</taxon>
        <taxon>Liliopsida</taxon>
        <taxon>Poales</taxon>
        <taxon>Poaceae</taxon>
        <taxon>PACMAD clade</taxon>
        <taxon>Arundinoideae</taxon>
        <taxon>Arundineae</taxon>
        <taxon>Arundo</taxon>
    </lineage>
</organism>
<dbReference type="AlphaFoldDB" id="A0A0A8YT16"/>
<name>A0A0A8YT16_ARUDO</name>
<proteinExistence type="predicted"/>
<reference evidence="1" key="1">
    <citation type="submission" date="2014-09" db="EMBL/GenBank/DDBJ databases">
        <authorList>
            <person name="Magalhaes I.L.F."/>
            <person name="Oliveira U."/>
            <person name="Santos F.R."/>
            <person name="Vidigal T.H.D.A."/>
            <person name="Brescovit A.D."/>
            <person name="Santos A.J."/>
        </authorList>
    </citation>
    <scope>NUCLEOTIDE SEQUENCE</scope>
    <source>
        <tissue evidence="1">Shoot tissue taken approximately 20 cm above the soil surface</tissue>
    </source>
</reference>
<reference evidence="1" key="2">
    <citation type="journal article" date="2015" name="Data Brief">
        <title>Shoot transcriptome of the giant reed, Arundo donax.</title>
        <authorList>
            <person name="Barrero R.A."/>
            <person name="Guerrero F.D."/>
            <person name="Moolhuijzen P."/>
            <person name="Goolsby J.A."/>
            <person name="Tidwell J."/>
            <person name="Bellgard S.E."/>
            <person name="Bellgard M.I."/>
        </authorList>
    </citation>
    <scope>NUCLEOTIDE SEQUENCE</scope>
    <source>
        <tissue evidence="1">Shoot tissue taken approximately 20 cm above the soil surface</tissue>
    </source>
</reference>
<evidence type="ECO:0000313" key="1">
    <source>
        <dbReference type="EMBL" id="JAD29716.1"/>
    </source>
</evidence>
<accession>A0A0A8YT16</accession>
<dbReference type="EMBL" id="GBRH01268179">
    <property type="protein sequence ID" value="JAD29716.1"/>
    <property type="molecule type" value="Transcribed_RNA"/>
</dbReference>
<sequence length="34" mass="4042">MSWYANQFLHFCRLQQNCDQINTEVTWLLPGGKV</sequence>